<organism evidence="2 3">
    <name type="scientific">Heliobacterium chlorum</name>
    <dbReference type="NCBI Taxonomy" id="2698"/>
    <lineage>
        <taxon>Bacteria</taxon>
        <taxon>Bacillati</taxon>
        <taxon>Bacillota</taxon>
        <taxon>Clostridia</taxon>
        <taxon>Eubacteriales</taxon>
        <taxon>Heliobacteriaceae</taxon>
        <taxon>Heliobacterium</taxon>
    </lineage>
</organism>
<feature type="transmembrane region" description="Helical" evidence="1">
    <location>
        <begin position="13"/>
        <end position="34"/>
    </location>
</feature>
<gene>
    <name evidence="2" type="ORF">H1S01_15520</name>
</gene>
<keyword evidence="1" id="KW-0472">Membrane</keyword>
<reference evidence="2 3" key="1">
    <citation type="submission" date="2020-07" db="EMBL/GenBank/DDBJ databases">
        <title>Draft whole-genome sequence of Heliobacterium chlorum DSM 3682, type strain.</title>
        <authorList>
            <person name="Kyndt J.A."/>
            <person name="Meyer T.E."/>
            <person name="Imhoff J.F."/>
        </authorList>
    </citation>
    <scope>NUCLEOTIDE SEQUENCE [LARGE SCALE GENOMIC DNA]</scope>
    <source>
        <strain evidence="2 3">DSM 3682</strain>
    </source>
</reference>
<protein>
    <recommendedName>
        <fullName evidence="4">SHOCT domain-containing protein</fullName>
    </recommendedName>
</protein>
<evidence type="ECO:0008006" key="4">
    <source>
        <dbReference type="Google" id="ProtNLM"/>
    </source>
</evidence>
<keyword evidence="1" id="KW-0812">Transmembrane</keyword>
<evidence type="ECO:0000313" key="2">
    <source>
        <dbReference type="EMBL" id="MBC9785894.1"/>
    </source>
</evidence>
<keyword evidence="3" id="KW-1185">Reference proteome</keyword>
<keyword evidence="1" id="KW-1133">Transmembrane helix</keyword>
<sequence length="69" mass="8006">MSSYLPDISVPELILVLGIPFLLLFSGVLTYKSYFSPEQVAKRKYAKGEITFQQLREIRKSLRVTKKRL</sequence>
<dbReference type="RefSeq" id="WP_188041326.1">
    <property type="nucleotide sequence ID" value="NZ_JACVHF010000020.1"/>
</dbReference>
<dbReference type="Proteomes" id="UP000617402">
    <property type="component" value="Unassembled WGS sequence"/>
</dbReference>
<comment type="caution">
    <text evidence="2">The sequence shown here is derived from an EMBL/GenBank/DDBJ whole genome shotgun (WGS) entry which is preliminary data.</text>
</comment>
<evidence type="ECO:0000313" key="3">
    <source>
        <dbReference type="Proteomes" id="UP000617402"/>
    </source>
</evidence>
<evidence type="ECO:0000256" key="1">
    <source>
        <dbReference type="SAM" id="Phobius"/>
    </source>
</evidence>
<proteinExistence type="predicted"/>
<dbReference type="EMBL" id="JACVHF010000020">
    <property type="protein sequence ID" value="MBC9785894.1"/>
    <property type="molecule type" value="Genomic_DNA"/>
</dbReference>
<accession>A0ABR7T534</accession>
<name>A0ABR7T534_HELCL</name>